<organism evidence="2 3">
    <name type="scientific">Colletotrichum asianum</name>
    <dbReference type="NCBI Taxonomy" id="702518"/>
    <lineage>
        <taxon>Eukaryota</taxon>
        <taxon>Fungi</taxon>
        <taxon>Dikarya</taxon>
        <taxon>Ascomycota</taxon>
        <taxon>Pezizomycotina</taxon>
        <taxon>Sordariomycetes</taxon>
        <taxon>Hypocreomycetidae</taxon>
        <taxon>Glomerellales</taxon>
        <taxon>Glomerellaceae</taxon>
        <taxon>Colletotrichum</taxon>
        <taxon>Colletotrichum gloeosporioides species complex</taxon>
    </lineage>
</organism>
<feature type="domain" description="CHAT" evidence="1">
    <location>
        <begin position="15"/>
        <end position="198"/>
    </location>
</feature>
<comment type="caution">
    <text evidence="2">The sequence shown here is derived from an EMBL/GenBank/DDBJ whole genome shotgun (WGS) entry which is preliminary data.</text>
</comment>
<dbReference type="InterPro" id="IPR024983">
    <property type="entry name" value="CHAT_dom"/>
</dbReference>
<sequence length="199" mass="21451">MSTNPPPHRHLNTIYEEEAIGAIFGADKLLHLAQSDPGSVLKKIPEFSFMHFACHGASINNNPNRSGLVLVKDGKSVDLTIANLEEIELKEGSVAYLSACSTAQQADSKLAGEAIHLANSFQALGFRHVIGTMWGADDTTAGEVARRFYKKLMSPTEISIGDGQLNAATALHEAVKECRLASRGQNCVLKWGPFIHVGI</sequence>
<proteinExistence type="predicted"/>
<keyword evidence="3" id="KW-1185">Reference proteome</keyword>
<dbReference type="AlphaFoldDB" id="A0A8H3ZPB4"/>
<dbReference type="EMBL" id="WOWK01000103">
    <property type="protein sequence ID" value="KAF0318865.1"/>
    <property type="molecule type" value="Genomic_DNA"/>
</dbReference>
<gene>
    <name evidence="2" type="ORF">GQ607_013824</name>
</gene>
<evidence type="ECO:0000313" key="3">
    <source>
        <dbReference type="Proteomes" id="UP000434172"/>
    </source>
</evidence>
<dbReference type="OrthoDB" id="9991317at2759"/>
<reference evidence="2 3" key="1">
    <citation type="submission" date="2019-12" db="EMBL/GenBank/DDBJ databases">
        <title>A genome sequence resource for the geographically widespread anthracnose pathogen Colletotrichum asianum.</title>
        <authorList>
            <person name="Meng Y."/>
        </authorList>
    </citation>
    <scope>NUCLEOTIDE SEQUENCE [LARGE SCALE GENOMIC DNA]</scope>
    <source>
        <strain evidence="2 3">ICMP 18580</strain>
    </source>
</reference>
<dbReference type="Proteomes" id="UP000434172">
    <property type="component" value="Unassembled WGS sequence"/>
</dbReference>
<evidence type="ECO:0000259" key="1">
    <source>
        <dbReference type="Pfam" id="PF12770"/>
    </source>
</evidence>
<evidence type="ECO:0000313" key="2">
    <source>
        <dbReference type="EMBL" id="KAF0318865.1"/>
    </source>
</evidence>
<name>A0A8H3ZPB4_9PEZI</name>
<dbReference type="Pfam" id="PF12770">
    <property type="entry name" value="CHAT"/>
    <property type="match status" value="1"/>
</dbReference>
<protein>
    <submittedName>
        <fullName evidence="2">TPR domain-containing protein</fullName>
    </submittedName>
</protein>
<accession>A0A8H3ZPB4</accession>